<dbReference type="PANTHER" id="PTHR33570">
    <property type="entry name" value="4-CARBOXYMUCONOLACTONE DECARBOXYLASE FAMILY PROTEIN"/>
    <property type="match status" value="1"/>
</dbReference>
<reference evidence="2 3" key="1">
    <citation type="submission" date="2019-06" db="EMBL/GenBank/DDBJ databases">
        <title>Genome of new Rhodobacteraceae sp. SM1903.</title>
        <authorList>
            <person name="Ren X."/>
        </authorList>
    </citation>
    <scope>NUCLEOTIDE SEQUENCE [LARGE SCALE GENOMIC DNA]</scope>
    <source>
        <strain evidence="2 3">SM1903</strain>
    </source>
</reference>
<dbReference type="InterPro" id="IPR003779">
    <property type="entry name" value="CMD-like"/>
</dbReference>
<name>A0A5C5GF76_9RHOB</name>
<dbReference type="EMBL" id="VFFF01000001">
    <property type="protein sequence ID" value="TNY33383.1"/>
    <property type="molecule type" value="Genomic_DNA"/>
</dbReference>
<dbReference type="InterPro" id="IPR012788">
    <property type="entry name" value="Decarb_PcaC"/>
</dbReference>
<dbReference type="EC" id="4.1.1.44" evidence="2"/>
<protein>
    <submittedName>
        <fullName evidence="2">4-carboxymuconolactone decarboxylase</fullName>
        <ecNumber evidence="2">4.1.1.44</ecNumber>
    </submittedName>
</protein>
<dbReference type="AlphaFoldDB" id="A0A5C5GF76"/>
<dbReference type="Gene3D" id="1.20.1290.10">
    <property type="entry name" value="AhpD-like"/>
    <property type="match status" value="1"/>
</dbReference>
<keyword evidence="3" id="KW-1185">Reference proteome</keyword>
<feature type="domain" description="Carboxymuconolactone decarboxylase-like" evidence="1">
    <location>
        <begin position="31"/>
        <end position="114"/>
    </location>
</feature>
<dbReference type="SUPFAM" id="SSF69118">
    <property type="entry name" value="AhpD-like"/>
    <property type="match status" value="1"/>
</dbReference>
<dbReference type="NCBIfam" id="TIGR02425">
    <property type="entry name" value="decarb_PcaC"/>
    <property type="match status" value="1"/>
</dbReference>
<dbReference type="OrthoDB" id="7507676at2"/>
<dbReference type="PANTHER" id="PTHR33570:SF2">
    <property type="entry name" value="CARBOXYMUCONOLACTONE DECARBOXYLASE-LIKE DOMAIN-CONTAINING PROTEIN"/>
    <property type="match status" value="1"/>
</dbReference>
<proteinExistence type="predicted"/>
<dbReference type="GO" id="GO:0051920">
    <property type="term" value="F:peroxiredoxin activity"/>
    <property type="evidence" value="ECO:0007669"/>
    <property type="project" value="InterPro"/>
</dbReference>
<accession>A0A5C5GF76</accession>
<dbReference type="Pfam" id="PF02627">
    <property type="entry name" value="CMD"/>
    <property type="match status" value="1"/>
</dbReference>
<dbReference type="RefSeq" id="WP_140194068.1">
    <property type="nucleotide sequence ID" value="NZ_CP065915.1"/>
</dbReference>
<dbReference type="InterPro" id="IPR029032">
    <property type="entry name" value="AhpD-like"/>
</dbReference>
<dbReference type="Proteomes" id="UP000314011">
    <property type="component" value="Unassembled WGS sequence"/>
</dbReference>
<comment type="caution">
    <text evidence="2">The sequence shown here is derived from an EMBL/GenBank/DDBJ whole genome shotgun (WGS) entry which is preliminary data.</text>
</comment>
<evidence type="ECO:0000313" key="3">
    <source>
        <dbReference type="Proteomes" id="UP000314011"/>
    </source>
</evidence>
<evidence type="ECO:0000259" key="1">
    <source>
        <dbReference type="Pfam" id="PF02627"/>
    </source>
</evidence>
<evidence type="ECO:0000313" key="2">
    <source>
        <dbReference type="EMBL" id="TNY33383.1"/>
    </source>
</evidence>
<dbReference type="InterPro" id="IPR052512">
    <property type="entry name" value="4CMD/NDH-1_regulator"/>
</dbReference>
<gene>
    <name evidence="2" type="primary">pcaC</name>
    <name evidence="2" type="ORF">FHY64_08955</name>
</gene>
<dbReference type="GO" id="GO:0047575">
    <property type="term" value="F:4-carboxymuconolactone decarboxylase activity"/>
    <property type="evidence" value="ECO:0007669"/>
    <property type="project" value="UniProtKB-EC"/>
</dbReference>
<sequence length="121" mass="13485">MSERFDEGMKVRREVLGDEWVDKASAGGIDAFQQLITESAWGTVWASDGLARRDRSLVTLALLAGLGNWEELRLHLHACRNTGATREEVLEVFQHVAIYAGVPRANHARKIAKDVWAGQDD</sequence>
<organism evidence="2 3">
    <name type="scientific">Pelagovum pacificum</name>
    <dbReference type="NCBI Taxonomy" id="2588711"/>
    <lineage>
        <taxon>Bacteria</taxon>
        <taxon>Pseudomonadati</taxon>
        <taxon>Pseudomonadota</taxon>
        <taxon>Alphaproteobacteria</taxon>
        <taxon>Rhodobacterales</taxon>
        <taxon>Paracoccaceae</taxon>
        <taxon>Pelagovum</taxon>
    </lineage>
</organism>
<keyword evidence="2" id="KW-0456">Lyase</keyword>